<dbReference type="InterPro" id="IPR005828">
    <property type="entry name" value="MFS_sugar_transport-like"/>
</dbReference>
<dbReference type="RefSeq" id="XP_024691864.1">
    <property type="nucleotide sequence ID" value="XM_024840314.1"/>
</dbReference>
<evidence type="ECO:0000256" key="6">
    <source>
        <dbReference type="ARBA" id="ARBA00023136"/>
    </source>
</evidence>
<feature type="transmembrane region" description="Helical" evidence="8">
    <location>
        <begin position="198"/>
        <end position="216"/>
    </location>
</feature>
<gene>
    <name evidence="10" type="ORF">P168DRAFT_319799</name>
</gene>
<feature type="transmembrane region" description="Helical" evidence="8">
    <location>
        <begin position="58"/>
        <end position="83"/>
    </location>
</feature>
<dbReference type="PROSITE" id="PS50850">
    <property type="entry name" value="MFS"/>
    <property type="match status" value="1"/>
</dbReference>
<comment type="subcellular location">
    <subcellularLocation>
        <location evidence="1">Membrane</location>
        <topology evidence="1">Multi-pass membrane protein</topology>
    </subcellularLocation>
</comment>
<evidence type="ECO:0000313" key="10">
    <source>
        <dbReference type="EMBL" id="PKY03270.1"/>
    </source>
</evidence>
<dbReference type="PANTHER" id="PTHR48022:SF13">
    <property type="entry name" value="MAJOR FACILITATOR SUPERFAMILY (MFS) PROFILE DOMAIN-CONTAINING PROTEIN"/>
    <property type="match status" value="1"/>
</dbReference>
<feature type="transmembrane region" description="Helical" evidence="8">
    <location>
        <begin position="448"/>
        <end position="466"/>
    </location>
</feature>
<dbReference type="InterPro" id="IPR050360">
    <property type="entry name" value="MFS_Sugar_Transporters"/>
</dbReference>
<feature type="transmembrane region" description="Helical" evidence="8">
    <location>
        <begin position="161"/>
        <end position="178"/>
    </location>
</feature>
<feature type="transmembrane region" description="Helical" evidence="8">
    <location>
        <begin position="130"/>
        <end position="149"/>
    </location>
</feature>
<protein>
    <submittedName>
        <fullName evidence="10">MFS general substrate transporter</fullName>
    </submittedName>
</protein>
<evidence type="ECO:0000256" key="4">
    <source>
        <dbReference type="ARBA" id="ARBA00022692"/>
    </source>
</evidence>
<evidence type="ECO:0000256" key="7">
    <source>
        <dbReference type="SAM" id="MobiDB-lite"/>
    </source>
</evidence>
<dbReference type="Gene3D" id="1.20.1250.20">
    <property type="entry name" value="MFS general substrate transporter like domains"/>
    <property type="match status" value="1"/>
</dbReference>
<evidence type="ECO:0000256" key="5">
    <source>
        <dbReference type="ARBA" id="ARBA00022989"/>
    </source>
</evidence>
<evidence type="ECO:0000256" key="8">
    <source>
        <dbReference type="SAM" id="Phobius"/>
    </source>
</evidence>
<dbReference type="PROSITE" id="PS00216">
    <property type="entry name" value="SUGAR_TRANSPORT_1"/>
    <property type="match status" value="1"/>
</dbReference>
<dbReference type="InterPro" id="IPR020846">
    <property type="entry name" value="MFS_dom"/>
</dbReference>
<feature type="transmembrane region" description="Helical" evidence="8">
    <location>
        <begin position="478"/>
        <end position="497"/>
    </location>
</feature>
<evidence type="ECO:0000256" key="2">
    <source>
        <dbReference type="ARBA" id="ARBA00010992"/>
    </source>
</evidence>
<dbReference type="Pfam" id="PF00083">
    <property type="entry name" value="Sugar_tr"/>
    <property type="match status" value="1"/>
</dbReference>
<organism evidence="10 11">
    <name type="scientific">Aspergillus campestris (strain IBT 28561)</name>
    <dbReference type="NCBI Taxonomy" id="1392248"/>
    <lineage>
        <taxon>Eukaryota</taxon>
        <taxon>Fungi</taxon>
        <taxon>Dikarya</taxon>
        <taxon>Ascomycota</taxon>
        <taxon>Pezizomycotina</taxon>
        <taxon>Eurotiomycetes</taxon>
        <taxon>Eurotiomycetidae</taxon>
        <taxon>Eurotiales</taxon>
        <taxon>Aspergillaceae</taxon>
        <taxon>Aspergillus</taxon>
        <taxon>Aspergillus subgen. Circumdati</taxon>
    </lineage>
</organism>
<dbReference type="PANTHER" id="PTHR48022">
    <property type="entry name" value="PLASTIDIC GLUCOSE TRANSPORTER 4"/>
    <property type="match status" value="1"/>
</dbReference>
<comment type="caution">
    <text evidence="10">The sequence shown here is derived from an EMBL/GenBank/DDBJ whole genome shotgun (WGS) entry which is preliminary data.</text>
</comment>
<feature type="transmembrane region" description="Helical" evidence="8">
    <location>
        <begin position="353"/>
        <end position="371"/>
    </location>
</feature>
<feature type="transmembrane region" description="Helical" evidence="8">
    <location>
        <begin position="378"/>
        <end position="402"/>
    </location>
</feature>
<dbReference type="InterPro" id="IPR036259">
    <property type="entry name" value="MFS_trans_sf"/>
</dbReference>
<feature type="region of interest" description="Disordered" evidence="7">
    <location>
        <begin position="1"/>
        <end position="21"/>
    </location>
</feature>
<name>A0A2I1D073_ASPC2</name>
<proteinExistence type="inferred from homology"/>
<dbReference type="InterPro" id="IPR005829">
    <property type="entry name" value="Sugar_transporter_CS"/>
</dbReference>
<keyword evidence="6 8" id="KW-0472">Membrane</keyword>
<sequence>MGEHAQPRSSVEKGASTESIHEENVDGIRVEVLQGSMGLEMARRSHPPSPWSRAMLQLYACLLVGYLCSALNGFDGSLMGALLPIPQFQETFGAGLVGSQASLIQGMYTIGGVSALPFVGFLLDNWGRRLGMFAGSVIVIVGTILGGTANNMGQLLASRFFLGWGYSMAASAAPAYVVEMSHPAYRDVLTGLYNCQYFVGAIAAAGACRGCLIYPDSRAWRIPIWCQLISSSFVVLFVWFLPESPRWLYSHGHHEQAWDVITKYHGEGSRDNAYVTLQIREYENAINLEGSDKRSWDFRELVDTKAARWRLICVGIASFMSQWAQGGVTTYYMGGLLKSAGITDTTTVLDVNLGFTVLSAGGAYIGGFFAQRLRRRPMLLGASVLCGLSFAGLSATTGVYSGTEQKPAATASIVIIFLIGFFYSFGWTPLQAMYSVECLAYETRAKGMAIYSVFTNIALLVNQFGIGNAMEVIDWHTYIILAAWNMVQASFIYFFAVETCQRTLEELTDIFAAPNPRKKSTEARKVLLSEETDEVLQVKEA</sequence>
<dbReference type="GeneID" id="36547838"/>
<feature type="transmembrane region" description="Helical" evidence="8">
    <location>
        <begin position="309"/>
        <end position="333"/>
    </location>
</feature>
<keyword evidence="4 8" id="KW-0812">Transmembrane</keyword>
<keyword evidence="5 8" id="KW-1133">Transmembrane helix</keyword>
<evidence type="ECO:0000259" key="9">
    <source>
        <dbReference type="PROSITE" id="PS50850"/>
    </source>
</evidence>
<dbReference type="VEuPathDB" id="FungiDB:P168DRAFT_319799"/>
<dbReference type="OrthoDB" id="6133115at2759"/>
<keyword evidence="11" id="KW-1185">Reference proteome</keyword>
<evidence type="ECO:0000256" key="1">
    <source>
        <dbReference type="ARBA" id="ARBA00004141"/>
    </source>
</evidence>
<keyword evidence="3" id="KW-0813">Transport</keyword>
<feature type="domain" description="Major facilitator superfamily (MFS) profile" evidence="9">
    <location>
        <begin position="61"/>
        <end position="500"/>
    </location>
</feature>
<reference evidence="10" key="1">
    <citation type="submission" date="2016-12" db="EMBL/GenBank/DDBJ databases">
        <title>The genomes of Aspergillus section Nigri reveals drivers in fungal speciation.</title>
        <authorList>
            <consortium name="DOE Joint Genome Institute"/>
            <person name="Vesth T.C."/>
            <person name="Nybo J."/>
            <person name="Theobald S."/>
            <person name="Brandl J."/>
            <person name="Frisvad J.C."/>
            <person name="Nielsen K.F."/>
            <person name="Lyhne E.K."/>
            <person name="Kogle M.E."/>
            <person name="Kuo A."/>
            <person name="Riley R."/>
            <person name="Clum A."/>
            <person name="Nolan M."/>
            <person name="Lipzen A."/>
            <person name="Salamov A."/>
            <person name="Henrissat B."/>
            <person name="Wiebenga A."/>
            <person name="De vries R.P."/>
            <person name="Grigoriev I.V."/>
            <person name="Mortensen U.H."/>
            <person name="Andersen M.R."/>
            <person name="Baker S.E."/>
        </authorList>
    </citation>
    <scope>NUCLEOTIDE SEQUENCE</scope>
    <source>
        <strain evidence="10">IBT 28561</strain>
    </source>
</reference>
<feature type="transmembrane region" description="Helical" evidence="8">
    <location>
        <begin position="222"/>
        <end position="241"/>
    </location>
</feature>
<dbReference type="AlphaFoldDB" id="A0A2I1D073"/>
<accession>A0A2I1D073</accession>
<dbReference type="GO" id="GO:0005351">
    <property type="term" value="F:carbohydrate:proton symporter activity"/>
    <property type="evidence" value="ECO:0007669"/>
    <property type="project" value="TreeGrafter"/>
</dbReference>
<dbReference type="FunFam" id="1.20.1250.20:FF:000134">
    <property type="entry name" value="MFS sugar transporter protein"/>
    <property type="match status" value="1"/>
</dbReference>
<comment type="similarity">
    <text evidence="2">Belongs to the major facilitator superfamily. Sugar transporter (TC 2.A.1.1) family.</text>
</comment>
<dbReference type="EMBL" id="MSFM01000008">
    <property type="protein sequence ID" value="PKY03270.1"/>
    <property type="molecule type" value="Genomic_DNA"/>
</dbReference>
<dbReference type="Proteomes" id="UP000234254">
    <property type="component" value="Unassembled WGS sequence"/>
</dbReference>
<evidence type="ECO:0000256" key="3">
    <source>
        <dbReference type="ARBA" id="ARBA00022448"/>
    </source>
</evidence>
<dbReference type="SUPFAM" id="SSF103473">
    <property type="entry name" value="MFS general substrate transporter"/>
    <property type="match status" value="1"/>
</dbReference>
<evidence type="ECO:0000313" key="11">
    <source>
        <dbReference type="Proteomes" id="UP000234254"/>
    </source>
</evidence>
<feature type="transmembrane region" description="Helical" evidence="8">
    <location>
        <begin position="408"/>
        <end position="427"/>
    </location>
</feature>
<feature type="transmembrane region" description="Helical" evidence="8">
    <location>
        <begin position="103"/>
        <end position="123"/>
    </location>
</feature>
<dbReference type="GO" id="GO:0016020">
    <property type="term" value="C:membrane"/>
    <property type="evidence" value="ECO:0007669"/>
    <property type="project" value="UniProtKB-SubCell"/>
</dbReference>